<evidence type="ECO:0000256" key="1">
    <source>
        <dbReference type="ARBA" id="ARBA00001974"/>
    </source>
</evidence>
<comment type="cofactor">
    <cofactor evidence="1">
        <name>FAD</name>
        <dbReference type="ChEBI" id="CHEBI:57692"/>
    </cofactor>
</comment>
<dbReference type="InterPro" id="IPR006094">
    <property type="entry name" value="Oxid_FAD_bind_N"/>
</dbReference>
<keyword evidence="3" id="KW-0285">Flavoprotein</keyword>
<dbReference type="PANTHER" id="PTHR42973:SF39">
    <property type="entry name" value="FAD-BINDING PCMH-TYPE DOMAIN-CONTAINING PROTEIN"/>
    <property type="match status" value="1"/>
</dbReference>
<evidence type="ECO:0000256" key="5">
    <source>
        <dbReference type="ARBA" id="ARBA00023002"/>
    </source>
</evidence>
<dbReference type="PROSITE" id="PS51387">
    <property type="entry name" value="FAD_PCMH"/>
    <property type="match status" value="1"/>
</dbReference>
<dbReference type="PANTHER" id="PTHR42973">
    <property type="entry name" value="BINDING OXIDOREDUCTASE, PUTATIVE (AFU_ORTHOLOGUE AFUA_1G17690)-RELATED"/>
    <property type="match status" value="1"/>
</dbReference>
<feature type="domain" description="FAD-binding PCMH-type" evidence="6">
    <location>
        <begin position="39"/>
        <end position="209"/>
    </location>
</feature>
<dbReference type="InterPro" id="IPR016169">
    <property type="entry name" value="FAD-bd_PCMH_sub2"/>
</dbReference>
<evidence type="ECO:0000256" key="4">
    <source>
        <dbReference type="ARBA" id="ARBA00022827"/>
    </source>
</evidence>
<dbReference type="Pfam" id="PF01565">
    <property type="entry name" value="FAD_binding_4"/>
    <property type="match status" value="1"/>
</dbReference>
<dbReference type="InterPro" id="IPR036318">
    <property type="entry name" value="FAD-bd_PCMH-like_sf"/>
</dbReference>
<dbReference type="Gene3D" id="3.30.43.10">
    <property type="entry name" value="Uridine Diphospho-n-acetylenolpyruvylglucosamine Reductase, domain 2"/>
    <property type="match status" value="1"/>
</dbReference>
<dbReference type="InterPro" id="IPR016166">
    <property type="entry name" value="FAD-bd_PCMH"/>
</dbReference>
<dbReference type="GO" id="GO:0071949">
    <property type="term" value="F:FAD binding"/>
    <property type="evidence" value="ECO:0007669"/>
    <property type="project" value="InterPro"/>
</dbReference>
<dbReference type="Pfam" id="PF08031">
    <property type="entry name" value="BBE"/>
    <property type="match status" value="1"/>
</dbReference>
<proteinExistence type="inferred from homology"/>
<dbReference type="Gene3D" id="3.40.462.20">
    <property type="match status" value="1"/>
</dbReference>
<accession>A0AB39QA02</accession>
<dbReference type="EMBL" id="CP163439">
    <property type="protein sequence ID" value="XDQ39489.1"/>
    <property type="molecule type" value="Genomic_DNA"/>
</dbReference>
<dbReference type="PROSITE" id="PS00862">
    <property type="entry name" value="OX2_COVAL_FAD"/>
    <property type="match status" value="1"/>
</dbReference>
<dbReference type="RefSeq" id="WP_369174213.1">
    <property type="nucleotide sequence ID" value="NZ_CP163439.1"/>
</dbReference>
<keyword evidence="5" id="KW-0560">Oxidoreductase</keyword>
<name>A0AB39QA02_9ACTN</name>
<dbReference type="Gene3D" id="3.30.465.10">
    <property type="match status" value="1"/>
</dbReference>
<organism evidence="7">
    <name type="scientific">Streptomyces sp. R28</name>
    <dbReference type="NCBI Taxonomy" id="3238628"/>
    <lineage>
        <taxon>Bacteria</taxon>
        <taxon>Bacillati</taxon>
        <taxon>Actinomycetota</taxon>
        <taxon>Actinomycetes</taxon>
        <taxon>Kitasatosporales</taxon>
        <taxon>Streptomycetaceae</taxon>
        <taxon>Streptomyces</taxon>
    </lineage>
</organism>
<keyword evidence="4" id="KW-0274">FAD</keyword>
<dbReference type="InterPro" id="IPR016167">
    <property type="entry name" value="FAD-bd_PCMH_sub1"/>
</dbReference>
<reference evidence="7" key="1">
    <citation type="submission" date="2024-07" db="EMBL/GenBank/DDBJ databases">
        <authorList>
            <person name="Yu S.T."/>
        </authorList>
    </citation>
    <scope>NUCLEOTIDE SEQUENCE</scope>
    <source>
        <strain evidence="7">R28</strain>
    </source>
</reference>
<evidence type="ECO:0000259" key="6">
    <source>
        <dbReference type="PROSITE" id="PS51387"/>
    </source>
</evidence>
<dbReference type="InterPro" id="IPR012951">
    <property type="entry name" value="BBE"/>
</dbReference>
<evidence type="ECO:0000256" key="3">
    <source>
        <dbReference type="ARBA" id="ARBA00022630"/>
    </source>
</evidence>
<dbReference type="InterPro" id="IPR050416">
    <property type="entry name" value="FAD-linked_Oxidoreductase"/>
</dbReference>
<protein>
    <submittedName>
        <fullName evidence="7">FAD-binding oxidoreductase</fullName>
    </submittedName>
</protein>
<evidence type="ECO:0000313" key="7">
    <source>
        <dbReference type="EMBL" id="XDQ39489.1"/>
    </source>
</evidence>
<evidence type="ECO:0000256" key="2">
    <source>
        <dbReference type="ARBA" id="ARBA00005466"/>
    </source>
</evidence>
<dbReference type="InterPro" id="IPR006093">
    <property type="entry name" value="Oxy_OxRdtase_FAD_BS"/>
</dbReference>
<dbReference type="AlphaFoldDB" id="A0AB39QA02"/>
<comment type="similarity">
    <text evidence="2">Belongs to the oxygen-dependent FAD-linked oxidoreductase family.</text>
</comment>
<dbReference type="GO" id="GO:0016491">
    <property type="term" value="F:oxidoreductase activity"/>
    <property type="evidence" value="ECO:0007669"/>
    <property type="project" value="UniProtKB-KW"/>
</dbReference>
<dbReference type="SUPFAM" id="SSF56176">
    <property type="entry name" value="FAD-binding/transporter-associated domain-like"/>
    <property type="match status" value="1"/>
</dbReference>
<sequence>MDTLTTGDTDKLAGALHGDLITPADPRYDEVRQVWNADIDRRPLLIARCADVADVRAAVTFAAERGLPVAVRGGGHSVAGHGTCDGGLTVDLRRMRSVEIDTERRLAHVQGGALWQDVDGASQAHGLATTGGIVSETGVGGLALGGGIGHLMRRCGLTVDNLVEADVVTADGSLLRVDETTDPELLWGLRGGGGNFGVVVRFGFRLHEVGPTVLGGMIIHPLDGAPRFLTRYRDLIAEAPDELGTILNLRLCPPVAAVPEHLHGSPVVALNVCWSGADPEEGAEFLRPLREFGPALLDSVAPMPYVDLQQMVDRTSPPGKEYYWRSVDFGTLDDQVIDTVVEHASRITSPLAAVPIYHLGGAIGRVPDTGTAFGPRHAGHNINMFGAWEPGRGDRERHVGWVRDFSEAMAPYAVGQYVNFLNDEGSDGVRAAYGQRWRRLVDLKRRLDPQNLFRFNFNIDPGQPEEGHR</sequence>
<gene>
    <name evidence="7" type="ORF">AB5J49_42475</name>
</gene>